<dbReference type="Pfam" id="PF07369">
    <property type="entry name" value="DUF1488"/>
    <property type="match status" value="1"/>
</dbReference>
<sequence>MDIQFPNRSRSYNETRGRIQFWGYDSTIEVSFFLDAGALQRINPSAARDETGSLGVFDANRDRIEQAAARIYSRRSGSSYTLTAADL</sequence>
<proteinExistence type="predicted"/>
<name>A0ABU0H6X5_9HYPH</name>
<evidence type="ECO:0008006" key="3">
    <source>
        <dbReference type="Google" id="ProtNLM"/>
    </source>
</evidence>
<evidence type="ECO:0000313" key="1">
    <source>
        <dbReference type="EMBL" id="MDQ0438065.1"/>
    </source>
</evidence>
<dbReference type="EMBL" id="JAUSVO010000003">
    <property type="protein sequence ID" value="MDQ0438065.1"/>
    <property type="molecule type" value="Genomic_DNA"/>
</dbReference>
<reference evidence="1 2" key="1">
    <citation type="submission" date="2023-07" db="EMBL/GenBank/DDBJ databases">
        <title>Genomic Encyclopedia of Type Strains, Phase IV (KMG-IV): sequencing the most valuable type-strain genomes for metagenomic binning, comparative biology and taxonomic classification.</title>
        <authorList>
            <person name="Goeker M."/>
        </authorList>
    </citation>
    <scope>NUCLEOTIDE SEQUENCE [LARGE SCALE GENOMIC DNA]</scope>
    <source>
        <strain evidence="1 2">B6-8</strain>
    </source>
</reference>
<comment type="caution">
    <text evidence="1">The sequence shown here is derived from an EMBL/GenBank/DDBJ whole genome shotgun (WGS) entry which is preliminary data.</text>
</comment>
<accession>A0ABU0H6X5</accession>
<keyword evidence="2" id="KW-1185">Reference proteome</keyword>
<dbReference type="InterPro" id="IPR009962">
    <property type="entry name" value="DUF1488"/>
</dbReference>
<dbReference type="Proteomes" id="UP001241603">
    <property type="component" value="Unassembled WGS sequence"/>
</dbReference>
<dbReference type="InterPro" id="IPR036692">
    <property type="entry name" value="Shew3726-like_sf"/>
</dbReference>
<organism evidence="1 2">
    <name type="scientific">Kaistia dalseonensis</name>
    <dbReference type="NCBI Taxonomy" id="410840"/>
    <lineage>
        <taxon>Bacteria</taxon>
        <taxon>Pseudomonadati</taxon>
        <taxon>Pseudomonadota</taxon>
        <taxon>Alphaproteobacteria</taxon>
        <taxon>Hyphomicrobiales</taxon>
        <taxon>Kaistiaceae</taxon>
        <taxon>Kaistia</taxon>
    </lineage>
</organism>
<dbReference type="RefSeq" id="WP_266348981.1">
    <property type="nucleotide sequence ID" value="NZ_JAPKNG010000003.1"/>
</dbReference>
<protein>
    <recommendedName>
        <fullName evidence="3">DUF1488 domain-containing protein</fullName>
    </recommendedName>
</protein>
<evidence type="ECO:0000313" key="2">
    <source>
        <dbReference type="Proteomes" id="UP001241603"/>
    </source>
</evidence>
<dbReference type="SUPFAM" id="SSF160272">
    <property type="entry name" value="Shew3726-like"/>
    <property type="match status" value="1"/>
</dbReference>
<gene>
    <name evidence="1" type="ORF">QO014_002457</name>
</gene>